<dbReference type="STRING" id="638303.Thal_1540"/>
<gene>
    <name evidence="1" type="ordered locus">Thal_1540</name>
</gene>
<dbReference type="AlphaFoldDB" id="D3SN39"/>
<dbReference type="OrthoDB" id="15411at2"/>
<evidence type="ECO:0008006" key="3">
    <source>
        <dbReference type="Google" id="ProtNLM"/>
    </source>
</evidence>
<protein>
    <recommendedName>
        <fullName evidence="3">Dephospho-CoA kinase</fullName>
    </recommendedName>
</protein>
<dbReference type="HOGENOM" id="CLU_179217_0_0_0"/>
<evidence type="ECO:0000313" key="1">
    <source>
        <dbReference type="EMBL" id="ADC90169.1"/>
    </source>
</evidence>
<evidence type="ECO:0000313" key="2">
    <source>
        <dbReference type="Proteomes" id="UP000002043"/>
    </source>
</evidence>
<reference evidence="2" key="1">
    <citation type="journal article" date="2010" name="Stand. Genomic Sci.">
        <title>Complete genome sequence of Thermocrinis albus type strain (HI 11/12T).</title>
        <authorList>
            <person name="Wirth R."/>
            <person name="Sikorski J."/>
            <person name="Brambilla E."/>
            <person name="Misra M."/>
            <person name="Lapidus A."/>
            <person name="Copeland A."/>
            <person name="Nolan M."/>
            <person name="Lucas S."/>
            <person name="Chen F."/>
            <person name="Tice H."/>
            <person name="Cheng J.F."/>
            <person name="Han C."/>
            <person name="Detter J.C."/>
            <person name="Tapia R."/>
            <person name="Bruce D."/>
            <person name="Goodwin L."/>
            <person name="Pitluck S."/>
            <person name="Pati A."/>
            <person name="Anderson I."/>
            <person name="Ivanova N."/>
            <person name="Mavromatis K."/>
            <person name="Mikhailova N."/>
            <person name="Chen A."/>
            <person name="Palaniappan K."/>
            <person name="Bilek Y."/>
            <person name="Hader T."/>
            <person name="Land M."/>
            <person name="Hauser L."/>
            <person name="Chang Y.J."/>
            <person name="Jeffries C.D."/>
            <person name="Tindall B.J."/>
            <person name="Rohde M."/>
            <person name="Goker M."/>
            <person name="Bristow J."/>
            <person name="Eisen J.A."/>
            <person name="Markowitz V."/>
            <person name="Hugenholtz P."/>
            <person name="Kyrpides N.C."/>
            <person name="Klenk H.P."/>
        </authorList>
    </citation>
    <scope>NUCLEOTIDE SEQUENCE [LARGE SCALE GENOMIC DNA]</scope>
    <source>
        <strain evidence="2">DSM 14484 / JCM 11386 / HI 11/12</strain>
    </source>
</reference>
<dbReference type="RefSeq" id="WP_012992575.1">
    <property type="nucleotide sequence ID" value="NC_013894.1"/>
</dbReference>
<dbReference type="eggNOG" id="COG0237">
    <property type="taxonomic scope" value="Bacteria"/>
</dbReference>
<sequence length="102" mass="12295">MVKWENYREKLEYLKKCFEEKECLSADVEVRLLLPGDEGFQLDRNVPYLLVRYYLDGDNYRERKIELFEYYLDKDIKELMSFLTALVKEFIAEVEQTEYGGG</sequence>
<proteinExistence type="predicted"/>
<name>D3SN39_THEAH</name>
<dbReference type="EMBL" id="CP001931">
    <property type="protein sequence ID" value="ADC90169.1"/>
    <property type="molecule type" value="Genomic_DNA"/>
</dbReference>
<organism evidence="1 2">
    <name type="scientific">Thermocrinis albus (strain DSM 14484 / JCM 11386 / HI 11/12)</name>
    <dbReference type="NCBI Taxonomy" id="638303"/>
    <lineage>
        <taxon>Bacteria</taxon>
        <taxon>Pseudomonadati</taxon>
        <taxon>Aquificota</taxon>
        <taxon>Aquificia</taxon>
        <taxon>Aquificales</taxon>
        <taxon>Aquificaceae</taxon>
        <taxon>Thermocrinis</taxon>
    </lineage>
</organism>
<accession>D3SN39</accession>
<dbReference type="KEGG" id="tal:Thal_1540"/>
<dbReference type="Proteomes" id="UP000002043">
    <property type="component" value="Chromosome"/>
</dbReference>
<keyword evidence="2" id="KW-1185">Reference proteome</keyword>